<feature type="non-terminal residue" evidence="2">
    <location>
        <position position="1"/>
    </location>
</feature>
<feature type="region of interest" description="Disordered" evidence="1">
    <location>
        <begin position="22"/>
        <end position="44"/>
    </location>
</feature>
<proteinExistence type="predicted"/>
<dbReference type="AlphaFoldDB" id="A0A382CJN6"/>
<accession>A0A382CJN6</accession>
<protein>
    <submittedName>
        <fullName evidence="2">Uncharacterized protein</fullName>
    </submittedName>
</protein>
<reference evidence="2" key="1">
    <citation type="submission" date="2018-05" db="EMBL/GenBank/DDBJ databases">
        <authorList>
            <person name="Lanie J.A."/>
            <person name="Ng W.-L."/>
            <person name="Kazmierczak K.M."/>
            <person name="Andrzejewski T.M."/>
            <person name="Davidsen T.M."/>
            <person name="Wayne K.J."/>
            <person name="Tettelin H."/>
            <person name="Glass J.I."/>
            <person name="Rusch D."/>
            <person name="Podicherti R."/>
            <person name="Tsui H.-C.T."/>
            <person name="Winkler M.E."/>
        </authorList>
    </citation>
    <scope>NUCLEOTIDE SEQUENCE</scope>
</reference>
<gene>
    <name evidence="2" type="ORF">METZ01_LOCUS178391</name>
</gene>
<organism evidence="2">
    <name type="scientific">marine metagenome</name>
    <dbReference type="NCBI Taxonomy" id="408172"/>
    <lineage>
        <taxon>unclassified sequences</taxon>
        <taxon>metagenomes</taxon>
        <taxon>ecological metagenomes</taxon>
    </lineage>
</organism>
<sequence>VLNHSLQFLGVLLAELITQHVPNQRPSAADGSDFGSSRMVKTSM</sequence>
<name>A0A382CJN6_9ZZZZ</name>
<evidence type="ECO:0000313" key="2">
    <source>
        <dbReference type="EMBL" id="SVB25537.1"/>
    </source>
</evidence>
<evidence type="ECO:0000256" key="1">
    <source>
        <dbReference type="SAM" id="MobiDB-lite"/>
    </source>
</evidence>
<dbReference type="EMBL" id="UINC01034537">
    <property type="protein sequence ID" value="SVB25537.1"/>
    <property type="molecule type" value="Genomic_DNA"/>
</dbReference>